<evidence type="ECO:0000256" key="6">
    <source>
        <dbReference type="ARBA" id="ARBA00023136"/>
    </source>
</evidence>
<keyword evidence="14" id="KW-1185">Reference proteome</keyword>
<feature type="domain" description="Mechanosensitive ion channel MscS" evidence="10">
    <location>
        <begin position="602"/>
        <end position="669"/>
    </location>
</feature>
<dbReference type="Gene3D" id="1.10.287.1260">
    <property type="match status" value="1"/>
</dbReference>
<evidence type="ECO:0000256" key="2">
    <source>
        <dbReference type="ARBA" id="ARBA00008017"/>
    </source>
</evidence>
<dbReference type="SUPFAM" id="SSF82861">
    <property type="entry name" value="Mechanosensitive channel protein MscS (YggB), transmembrane region"/>
    <property type="match status" value="1"/>
</dbReference>
<comment type="similarity">
    <text evidence="2">Belongs to the MscS (TC 1.A.23) family.</text>
</comment>
<dbReference type="Pfam" id="PF00924">
    <property type="entry name" value="MS_channel_2nd"/>
    <property type="match status" value="1"/>
</dbReference>
<evidence type="ECO:0000259" key="12">
    <source>
        <dbReference type="Pfam" id="PF21082"/>
    </source>
</evidence>
<dbReference type="PANTHER" id="PTHR30347">
    <property type="entry name" value="POTASSIUM CHANNEL RELATED"/>
    <property type="match status" value="1"/>
</dbReference>
<evidence type="ECO:0000256" key="9">
    <source>
        <dbReference type="SAM" id="SignalP"/>
    </source>
</evidence>
<comment type="caution">
    <text evidence="13">The sequence shown here is derived from an EMBL/GenBank/DDBJ whole genome shotgun (WGS) entry which is preliminary data.</text>
</comment>
<dbReference type="PANTHER" id="PTHR30347:SF1">
    <property type="entry name" value="MECHANOSENSITIVE CHANNEL MSCK"/>
    <property type="match status" value="1"/>
</dbReference>
<dbReference type="GO" id="GO:0005886">
    <property type="term" value="C:plasma membrane"/>
    <property type="evidence" value="ECO:0007669"/>
    <property type="project" value="UniProtKB-SubCell"/>
</dbReference>
<evidence type="ECO:0000259" key="11">
    <source>
        <dbReference type="Pfam" id="PF12607"/>
    </source>
</evidence>
<dbReference type="PROSITE" id="PS01246">
    <property type="entry name" value="UPF0003"/>
    <property type="match status" value="1"/>
</dbReference>
<dbReference type="InterPro" id="IPR011066">
    <property type="entry name" value="MscS_channel_C_sf"/>
</dbReference>
<dbReference type="Gene3D" id="3.30.70.100">
    <property type="match status" value="1"/>
</dbReference>
<evidence type="ECO:0000313" key="14">
    <source>
        <dbReference type="Proteomes" id="UP000281128"/>
    </source>
</evidence>
<keyword evidence="9" id="KW-0732">Signal</keyword>
<feature type="signal peptide" evidence="9">
    <location>
        <begin position="1"/>
        <end position="22"/>
    </location>
</feature>
<feature type="transmembrane region" description="Helical" evidence="8">
    <location>
        <begin position="208"/>
        <end position="225"/>
    </location>
</feature>
<keyword evidence="6 8" id="KW-0472">Membrane</keyword>
<accession>A0A3A8AWG0</accession>
<dbReference type="InterPro" id="IPR006685">
    <property type="entry name" value="MscS_channel_2nd"/>
</dbReference>
<dbReference type="InterPro" id="IPR010920">
    <property type="entry name" value="LSM_dom_sf"/>
</dbReference>
<feature type="domain" description="Mechanosensitive ion channel MscS C-terminal" evidence="12">
    <location>
        <begin position="677"/>
        <end position="759"/>
    </location>
</feature>
<dbReference type="RefSeq" id="WP_121163925.1">
    <property type="nucleotide sequence ID" value="NZ_RAPE01000001.1"/>
</dbReference>
<dbReference type="Pfam" id="PF12607">
    <property type="entry name" value="DUF3772"/>
    <property type="match status" value="1"/>
</dbReference>
<feature type="domain" description="DUF3772" evidence="11">
    <location>
        <begin position="132"/>
        <end position="185"/>
    </location>
</feature>
<feature type="transmembrane region" description="Helical" evidence="8">
    <location>
        <begin position="406"/>
        <end position="423"/>
    </location>
</feature>
<name>A0A3A8AWG0_9RHOB</name>
<dbReference type="OrthoDB" id="9799209at2"/>
<keyword evidence="4 8" id="KW-0812">Transmembrane</keyword>
<evidence type="ECO:0000256" key="7">
    <source>
        <dbReference type="SAM" id="MobiDB-lite"/>
    </source>
</evidence>
<evidence type="ECO:0000259" key="10">
    <source>
        <dbReference type="Pfam" id="PF00924"/>
    </source>
</evidence>
<keyword evidence="3" id="KW-1003">Cell membrane</keyword>
<dbReference type="Pfam" id="PF21082">
    <property type="entry name" value="MS_channel_3rd"/>
    <property type="match status" value="1"/>
</dbReference>
<dbReference type="InterPro" id="IPR049278">
    <property type="entry name" value="MS_channel_C"/>
</dbReference>
<dbReference type="Gene3D" id="2.30.30.60">
    <property type="match status" value="1"/>
</dbReference>
<dbReference type="InterPro" id="IPR052702">
    <property type="entry name" value="MscS-like_channel"/>
</dbReference>
<proteinExistence type="inferred from homology"/>
<organism evidence="13 14">
    <name type="scientific">Roseovarius spongiae</name>
    <dbReference type="NCBI Taxonomy" id="2320272"/>
    <lineage>
        <taxon>Bacteria</taxon>
        <taxon>Pseudomonadati</taxon>
        <taxon>Pseudomonadota</taxon>
        <taxon>Alphaproteobacteria</taxon>
        <taxon>Rhodobacterales</taxon>
        <taxon>Roseobacteraceae</taxon>
        <taxon>Roseovarius</taxon>
    </lineage>
</organism>
<dbReference type="InterPro" id="IPR011014">
    <property type="entry name" value="MscS_channel_TM-2"/>
</dbReference>
<dbReference type="InterPro" id="IPR022249">
    <property type="entry name" value="DUF3772"/>
</dbReference>
<evidence type="ECO:0000256" key="5">
    <source>
        <dbReference type="ARBA" id="ARBA00022989"/>
    </source>
</evidence>
<keyword evidence="5 8" id="KW-1133">Transmembrane helix</keyword>
<dbReference type="SUPFAM" id="SSF82689">
    <property type="entry name" value="Mechanosensitive channel protein MscS (YggB), C-terminal domain"/>
    <property type="match status" value="1"/>
</dbReference>
<dbReference type="EMBL" id="RAPE01000001">
    <property type="protein sequence ID" value="RKF16683.1"/>
    <property type="molecule type" value="Genomic_DNA"/>
</dbReference>
<dbReference type="SUPFAM" id="SSF50182">
    <property type="entry name" value="Sm-like ribonucleoproteins"/>
    <property type="match status" value="1"/>
</dbReference>
<protein>
    <submittedName>
        <fullName evidence="13">Mechanosensitive ion channel family protein</fullName>
    </submittedName>
</protein>
<dbReference type="AlphaFoldDB" id="A0A3A8AWG0"/>
<feature type="transmembrane region" description="Helical" evidence="8">
    <location>
        <begin position="355"/>
        <end position="376"/>
    </location>
</feature>
<reference evidence="13 14" key="1">
    <citation type="submission" date="2018-09" db="EMBL/GenBank/DDBJ databases">
        <title>Roseovarius spongiae sp. nov., isolated from a marine sponge.</title>
        <authorList>
            <person name="Zhuang L."/>
            <person name="Luo L."/>
        </authorList>
    </citation>
    <scope>NUCLEOTIDE SEQUENCE [LARGE SCALE GENOMIC DNA]</scope>
    <source>
        <strain evidence="13 14">HN-E21</strain>
    </source>
</reference>
<feature type="transmembrane region" description="Helical" evidence="8">
    <location>
        <begin position="557"/>
        <end position="580"/>
    </location>
</feature>
<feature type="transmembrane region" description="Helical" evidence="8">
    <location>
        <begin position="509"/>
        <end position="536"/>
    </location>
</feature>
<evidence type="ECO:0000256" key="4">
    <source>
        <dbReference type="ARBA" id="ARBA00022692"/>
    </source>
</evidence>
<feature type="transmembrane region" description="Helical" evidence="8">
    <location>
        <begin position="468"/>
        <end position="489"/>
    </location>
</feature>
<comment type="subcellular location">
    <subcellularLocation>
        <location evidence="1">Cell membrane</location>
        <topology evidence="1">Multi-pass membrane protein</topology>
    </subcellularLocation>
</comment>
<feature type="transmembrane region" description="Helical" evidence="8">
    <location>
        <begin position="326"/>
        <end position="343"/>
    </location>
</feature>
<evidence type="ECO:0000256" key="8">
    <source>
        <dbReference type="SAM" id="Phobius"/>
    </source>
</evidence>
<evidence type="ECO:0000256" key="1">
    <source>
        <dbReference type="ARBA" id="ARBA00004651"/>
    </source>
</evidence>
<sequence length="817" mass="88789">MMALLRTLLIALTLAFLPAALAGPGLIGGATAQQAAPMPDYEQWRQTAARANSAIETARASTPALEELRAQLVDWRDRFLAAQTANANAISTVQAQIAALGAPPESGEEAPEIAKQRAELNDQLNRLTAPVRQAQLAYSQADGMIKGIDSIIRDRQADELLELGPSPLNPKHWQPGVNALAYTIDTIRNEVVSAWDGETRYTEFKNDLPKVIVLAILGLVLLIRGRFWVELAARFVLPSRVSSAHWLIALLMSLGEIVVPFIGLLFLIQAAHSSGIVGLRGDLVLSALKPAFFIFLLVRWQALRVFPRVEAGRLPLQLEPEQRRSGRWYGGALGLIIAAFYFFRRIGEVNNWSEAAVNVILFPVMVIAGLLLIRLARLLRRHYKNIAADETADTYRNRLMRLLSQALFLLAVAAPALAAVGYYKAAVALMLPSLLSLILLSLLLILQRMVTELYMLASRDREGAADDLMPVLLSFALVILSSPFFALIWGARAADLSELWMKFTQGITLGGMTISPTIFITLAIIFTIGFIVTRLLQGTLKNTLLPKTRMDAGGRNAIVSGVGYIGIFLSAIIAITSAGIDLSSLAIVAGALSVGIGFGLQNIVSNFVSGIILLIERPISQGDWIEVGGQHGTVKEISVRSTRIQTFDRSDLIIPNADLVSGTVTNYTRGNTVGRCVVSVGVSYAADTKKVQEILTEIASANPMVLMNPPPSVIFSRIGTDAFEFDIRMILRDINWVMNVTDEVNHEIARRFAAEGIEMPYAQRDLWIRNPEALAPAVRAAGQGTPPPQDADAAPEQPERPEDPSDAAEAGPDGESR</sequence>
<dbReference type="GO" id="GO:0008381">
    <property type="term" value="F:mechanosensitive monoatomic ion channel activity"/>
    <property type="evidence" value="ECO:0007669"/>
    <property type="project" value="UniProtKB-ARBA"/>
</dbReference>
<feature type="transmembrane region" description="Helical" evidence="8">
    <location>
        <begin position="586"/>
        <end position="615"/>
    </location>
</feature>
<feature type="transmembrane region" description="Helical" evidence="8">
    <location>
        <begin position="283"/>
        <end position="306"/>
    </location>
</feature>
<gene>
    <name evidence="13" type="ORF">D6850_03845</name>
</gene>
<feature type="chain" id="PRO_5017359833" evidence="9">
    <location>
        <begin position="23"/>
        <end position="817"/>
    </location>
</feature>
<dbReference type="InterPro" id="IPR006686">
    <property type="entry name" value="MscS_channel_CS"/>
</dbReference>
<feature type="transmembrane region" description="Helical" evidence="8">
    <location>
        <begin position="429"/>
        <end position="447"/>
    </location>
</feature>
<dbReference type="Proteomes" id="UP000281128">
    <property type="component" value="Unassembled WGS sequence"/>
</dbReference>
<feature type="region of interest" description="Disordered" evidence="7">
    <location>
        <begin position="777"/>
        <end position="817"/>
    </location>
</feature>
<dbReference type="InterPro" id="IPR023408">
    <property type="entry name" value="MscS_beta-dom_sf"/>
</dbReference>
<evidence type="ECO:0000313" key="13">
    <source>
        <dbReference type="EMBL" id="RKF16683.1"/>
    </source>
</evidence>
<feature type="transmembrane region" description="Helical" evidence="8">
    <location>
        <begin position="246"/>
        <end position="271"/>
    </location>
</feature>
<evidence type="ECO:0000256" key="3">
    <source>
        <dbReference type="ARBA" id="ARBA00022475"/>
    </source>
</evidence>